<proteinExistence type="predicted"/>
<accession>A0A0H2RQI2</accession>
<sequence length="458" mass="51878">MADDLLTSSWGGLPQAELSLYLIDSTTTIDSNATAPNLPGPGRTLGLLLDCLGARLESFLNKRAAQFGLGPESVSRDIRRMRRHQETDIFIGYASLSTLDCETNAKKIRRLCRKLLNYARSHVAATQYKALAEITKLAVEDPFVCETLSKCNLRCLVPKYKESCLFLTAFRARMSIENLNVHQLWVGVLRRIADSEQLDAFFNASLTSLSTSLRNPISSFLAARYLSRALGLSAEQDGKLAHNFYDLGLLYMDIVHGEPHIIEWSNLNTFLQHTFKVGLRFSLRQNAGLPNLLVQKAEYLPDLFRTRFPLPSDDEVYAVCKRYSTTNTVPFQATDISSFTWNIDDYLLLDYFSNLAGSNDVQDHVLYIRNLEGAVLRKLRNTALVNIPVVAYCHLTNEHRKGTVEEHSPNSREAFAILKSYAEDDQKGECPTSRYLLTKLREDHPWFYEIKNTFSKAL</sequence>
<dbReference type="EMBL" id="KQ085948">
    <property type="protein sequence ID" value="KLO14119.1"/>
    <property type="molecule type" value="Genomic_DNA"/>
</dbReference>
<name>A0A0H2RQI2_9AGAM</name>
<evidence type="ECO:0000313" key="1">
    <source>
        <dbReference type="EMBL" id="KLO14119.1"/>
    </source>
</evidence>
<keyword evidence="2" id="KW-1185">Reference proteome</keyword>
<protein>
    <submittedName>
        <fullName evidence="1">Uncharacterized protein</fullName>
    </submittedName>
</protein>
<dbReference type="AlphaFoldDB" id="A0A0H2RQI2"/>
<reference evidence="1 2" key="1">
    <citation type="submission" date="2015-04" db="EMBL/GenBank/DDBJ databases">
        <title>Complete genome sequence of Schizopora paradoxa KUC8140, a cosmopolitan wood degrader in East Asia.</title>
        <authorList>
            <consortium name="DOE Joint Genome Institute"/>
            <person name="Min B."/>
            <person name="Park H."/>
            <person name="Jang Y."/>
            <person name="Kim J.-J."/>
            <person name="Kim K.H."/>
            <person name="Pangilinan J."/>
            <person name="Lipzen A."/>
            <person name="Riley R."/>
            <person name="Grigoriev I.V."/>
            <person name="Spatafora J.W."/>
            <person name="Choi I.-G."/>
        </authorList>
    </citation>
    <scope>NUCLEOTIDE SEQUENCE [LARGE SCALE GENOMIC DNA]</scope>
    <source>
        <strain evidence="1 2">KUC8140</strain>
    </source>
</reference>
<evidence type="ECO:0000313" key="2">
    <source>
        <dbReference type="Proteomes" id="UP000053477"/>
    </source>
</evidence>
<gene>
    <name evidence="1" type="ORF">SCHPADRAFT_328591</name>
</gene>
<dbReference type="InParanoid" id="A0A0H2RQI2"/>
<organism evidence="1 2">
    <name type="scientific">Schizopora paradoxa</name>
    <dbReference type="NCBI Taxonomy" id="27342"/>
    <lineage>
        <taxon>Eukaryota</taxon>
        <taxon>Fungi</taxon>
        <taxon>Dikarya</taxon>
        <taxon>Basidiomycota</taxon>
        <taxon>Agaricomycotina</taxon>
        <taxon>Agaricomycetes</taxon>
        <taxon>Hymenochaetales</taxon>
        <taxon>Schizoporaceae</taxon>
        <taxon>Schizopora</taxon>
    </lineage>
</organism>
<dbReference type="Proteomes" id="UP000053477">
    <property type="component" value="Unassembled WGS sequence"/>
</dbReference>